<feature type="domain" description="Cyclophilin-like" evidence="1">
    <location>
        <begin position="6"/>
        <end position="113"/>
    </location>
</feature>
<reference evidence="3" key="1">
    <citation type="submission" date="2017-06" db="EMBL/GenBank/DDBJ databases">
        <title>FDA dAtabase for Regulatory Grade micrObial Sequences (FDA-ARGOS): Supporting development and validation of Infectious Disease Dx tests.</title>
        <authorList>
            <person name="Goldberg B."/>
            <person name="Campos J."/>
            <person name="Tallon L."/>
            <person name="Sadzewicz L."/>
            <person name="Sengamalay N."/>
            <person name="Ott S."/>
            <person name="Godinez A."/>
            <person name="Nagaraj S."/>
            <person name="Vavikolanu K."/>
            <person name="Nadendla S."/>
            <person name="George J."/>
            <person name="Geyer C."/>
            <person name="Sichtig H."/>
        </authorList>
    </citation>
    <scope>NUCLEOTIDE SEQUENCE [LARGE SCALE GENOMIC DNA]</scope>
    <source>
        <strain evidence="3">FDAARGOS_285</strain>
    </source>
</reference>
<accession>A0AAI8DKZ2</accession>
<sequence>MNTVKIKVEDTIFTANFFDNPTAIEIENLLPLKLTMKELNNNEKYYNFPQNFSKNPQFIKQINKGDIMLYQDNCLVIFYKDFTTNIQYTPIGKINNVENLGIIDNSSDISVSFII</sequence>
<dbReference type="RefSeq" id="WP_099047009.1">
    <property type="nucleotide sequence ID" value="NZ_CP022046.2"/>
</dbReference>
<dbReference type="AlphaFoldDB" id="A0AAI8DKZ2"/>
<dbReference type="EMBL" id="CP022046">
    <property type="protein sequence ID" value="ASE35645.2"/>
    <property type="molecule type" value="Genomic_DNA"/>
</dbReference>
<dbReference type="Proteomes" id="UP000197058">
    <property type="component" value="Chromosome"/>
</dbReference>
<evidence type="ECO:0000259" key="1">
    <source>
        <dbReference type="Pfam" id="PF18050"/>
    </source>
</evidence>
<dbReference type="InterPro" id="IPR041183">
    <property type="entry name" value="Cyclophilin-like"/>
</dbReference>
<evidence type="ECO:0000313" key="3">
    <source>
        <dbReference type="Proteomes" id="UP000197058"/>
    </source>
</evidence>
<protein>
    <recommendedName>
        <fullName evidence="1">Cyclophilin-like domain-containing protein</fullName>
    </recommendedName>
</protein>
<proteinExistence type="predicted"/>
<dbReference type="Pfam" id="PF18050">
    <property type="entry name" value="Cyclophil_like2"/>
    <property type="match status" value="1"/>
</dbReference>
<evidence type="ECO:0000313" key="2">
    <source>
        <dbReference type="EMBL" id="ASE35645.2"/>
    </source>
</evidence>
<dbReference type="KEGG" id="sscu:CEP64_12755"/>
<dbReference type="Gene3D" id="2.40.100.20">
    <property type="match status" value="1"/>
</dbReference>
<dbReference type="SUPFAM" id="SSF50891">
    <property type="entry name" value="Cyclophilin-like"/>
    <property type="match status" value="1"/>
</dbReference>
<name>A0AAI8DKZ2_MAMSC</name>
<gene>
    <name evidence="2" type="ORF">CEP64_12755</name>
</gene>
<dbReference type="InterPro" id="IPR029000">
    <property type="entry name" value="Cyclophilin-like_dom_sf"/>
</dbReference>
<organism evidence="2 3">
    <name type="scientific">Mammaliicoccus sciuri</name>
    <name type="common">Staphylococcus sciuri</name>
    <dbReference type="NCBI Taxonomy" id="1296"/>
    <lineage>
        <taxon>Bacteria</taxon>
        <taxon>Bacillati</taxon>
        <taxon>Bacillota</taxon>
        <taxon>Bacilli</taxon>
        <taxon>Bacillales</taxon>
        <taxon>Staphylococcaceae</taxon>
        <taxon>Mammaliicoccus</taxon>
    </lineage>
</organism>